<protein>
    <submittedName>
        <fullName evidence="2">Alpha/beta hydrolase family protein</fullName>
    </submittedName>
</protein>
<dbReference type="PANTHER" id="PTHR43798:SF33">
    <property type="entry name" value="HYDROLASE, PUTATIVE (AFU_ORTHOLOGUE AFUA_2G14860)-RELATED"/>
    <property type="match status" value="1"/>
</dbReference>
<dbReference type="Gene3D" id="3.40.50.1820">
    <property type="entry name" value="alpha/beta hydrolase"/>
    <property type="match status" value="1"/>
</dbReference>
<comment type="caution">
    <text evidence="2">The sequence shown here is derived from an EMBL/GenBank/DDBJ whole genome shotgun (WGS) entry which is preliminary data.</text>
</comment>
<dbReference type="InterPro" id="IPR050266">
    <property type="entry name" value="AB_hydrolase_sf"/>
</dbReference>
<dbReference type="SUPFAM" id="SSF53474">
    <property type="entry name" value="alpha/beta-Hydrolases"/>
    <property type="match status" value="1"/>
</dbReference>
<name>A0A0E2BDW7_9LEPT</name>
<keyword evidence="2" id="KW-0378">Hydrolase</keyword>
<dbReference type="EMBL" id="AHON02000051">
    <property type="protein sequence ID" value="EKO33480.1"/>
    <property type="molecule type" value="Genomic_DNA"/>
</dbReference>
<sequence>MNLHSDPGFNFTKASPSKELERSRSNLSVMFRKTFSFRGLQLSYIDTGHKSKQTIVLCHATGYSALTYKFYIEALSKTHRVIALDFAGHGESDSTLDFKNWYFFRDQILTLIESENLRNVVGIGHSLGGASLLLSSFHSPEKFDKVIAHDPVILDLLKVTYSRLFHNPLAKVAIQRRREFKNLETVSKLYRRTPSFFKMDPEIYNDYIRSCFRIGEDGKAFLRCLPEIEAKIFDSVSYRSLFQFRKIKTETHLTIPDPHGVCSPRSARKINLGNKKSTLEIWPGTSHFFPFEEKQKTLERILRVL</sequence>
<gene>
    <name evidence="2" type="ORF">LEP1GSC179_2638</name>
</gene>
<reference evidence="2" key="1">
    <citation type="submission" date="2012-10" db="EMBL/GenBank/DDBJ databases">
        <authorList>
            <person name="Harkins D.M."/>
            <person name="Durkin A.S."/>
            <person name="Brinkac L.M."/>
            <person name="Haft D.H."/>
            <person name="Selengut J.D."/>
            <person name="Sanka R."/>
            <person name="DePew J."/>
            <person name="Purushe J."/>
            <person name="Matthias M.A."/>
            <person name="Vinetz J.M."/>
            <person name="Sutton G.G."/>
            <person name="Nierman W.C."/>
            <person name="Fouts D.E."/>
        </authorList>
    </citation>
    <scope>NUCLEOTIDE SEQUENCE [LARGE SCALE GENOMIC DNA]</scope>
    <source>
        <strain evidence="2">MOR084</strain>
    </source>
</reference>
<evidence type="ECO:0000313" key="2">
    <source>
        <dbReference type="EMBL" id="EKO33480.1"/>
    </source>
</evidence>
<dbReference type="GO" id="GO:0047372">
    <property type="term" value="F:monoacylglycerol lipase activity"/>
    <property type="evidence" value="ECO:0007669"/>
    <property type="project" value="TreeGrafter"/>
</dbReference>
<dbReference type="PRINTS" id="PR00111">
    <property type="entry name" value="ABHYDROLASE"/>
</dbReference>
<dbReference type="AlphaFoldDB" id="A0A0E2BDW7"/>
<accession>A0A0E2BDW7</accession>
<proteinExistence type="predicted"/>
<keyword evidence="3" id="KW-1185">Reference proteome</keyword>
<feature type="domain" description="AB hydrolase-1" evidence="1">
    <location>
        <begin position="55"/>
        <end position="293"/>
    </location>
</feature>
<organism evidence="2 3">
    <name type="scientific">Leptospira santarosai str. MOR084</name>
    <dbReference type="NCBI Taxonomy" id="1049984"/>
    <lineage>
        <taxon>Bacteria</taxon>
        <taxon>Pseudomonadati</taxon>
        <taxon>Spirochaetota</taxon>
        <taxon>Spirochaetia</taxon>
        <taxon>Leptospirales</taxon>
        <taxon>Leptospiraceae</taxon>
        <taxon>Leptospira</taxon>
    </lineage>
</organism>
<evidence type="ECO:0000259" key="1">
    <source>
        <dbReference type="Pfam" id="PF12697"/>
    </source>
</evidence>
<dbReference type="GO" id="GO:0016020">
    <property type="term" value="C:membrane"/>
    <property type="evidence" value="ECO:0007669"/>
    <property type="project" value="TreeGrafter"/>
</dbReference>
<dbReference type="Proteomes" id="UP000006329">
    <property type="component" value="Unassembled WGS sequence"/>
</dbReference>
<dbReference type="GO" id="GO:0046464">
    <property type="term" value="P:acylglycerol catabolic process"/>
    <property type="evidence" value="ECO:0007669"/>
    <property type="project" value="TreeGrafter"/>
</dbReference>
<dbReference type="PANTHER" id="PTHR43798">
    <property type="entry name" value="MONOACYLGLYCEROL LIPASE"/>
    <property type="match status" value="1"/>
</dbReference>
<dbReference type="InterPro" id="IPR000073">
    <property type="entry name" value="AB_hydrolase_1"/>
</dbReference>
<dbReference type="Pfam" id="PF12697">
    <property type="entry name" value="Abhydrolase_6"/>
    <property type="match status" value="1"/>
</dbReference>
<evidence type="ECO:0000313" key="3">
    <source>
        <dbReference type="Proteomes" id="UP000006329"/>
    </source>
</evidence>
<dbReference type="InterPro" id="IPR029058">
    <property type="entry name" value="AB_hydrolase_fold"/>
</dbReference>